<dbReference type="PANTHER" id="PTHR10657">
    <property type="entry name" value="PEPTIDYL-PROLYL CIS-TRANS ISOMERASE"/>
    <property type="match status" value="1"/>
</dbReference>
<comment type="catalytic activity">
    <reaction evidence="1 5">
        <text>[protein]-peptidylproline (omega=180) = [protein]-peptidylproline (omega=0)</text>
        <dbReference type="Rhea" id="RHEA:16237"/>
        <dbReference type="Rhea" id="RHEA-COMP:10747"/>
        <dbReference type="Rhea" id="RHEA-COMP:10748"/>
        <dbReference type="ChEBI" id="CHEBI:83833"/>
        <dbReference type="ChEBI" id="CHEBI:83834"/>
        <dbReference type="EC" id="5.2.1.8"/>
    </reaction>
</comment>
<dbReference type="PANTHER" id="PTHR10657:SF4">
    <property type="entry name" value="PEPTIDYL-PROLYL CIS-TRANS ISOMERASE-RELATED"/>
    <property type="match status" value="1"/>
</dbReference>
<evidence type="ECO:0000256" key="4">
    <source>
        <dbReference type="PROSITE-ProRule" id="PRU00278"/>
    </source>
</evidence>
<dbReference type="OrthoDB" id="2530521at2759"/>
<dbReference type="Proteomes" id="UP000238350">
    <property type="component" value="Unassembled WGS sequence"/>
</dbReference>
<dbReference type="InterPro" id="IPR000297">
    <property type="entry name" value="PPIase_PpiC"/>
</dbReference>
<accession>A0A2T0FK78</accession>
<dbReference type="GO" id="GO:0003755">
    <property type="term" value="F:peptidyl-prolyl cis-trans isomerase activity"/>
    <property type="evidence" value="ECO:0007669"/>
    <property type="project" value="UniProtKB-UniRule"/>
</dbReference>
<proteinExistence type="predicted"/>
<evidence type="ECO:0000256" key="1">
    <source>
        <dbReference type="ARBA" id="ARBA00000971"/>
    </source>
</evidence>
<dbReference type="InterPro" id="IPR051370">
    <property type="entry name" value="PPIase_Pin1"/>
</dbReference>
<dbReference type="GeneID" id="36516743"/>
<protein>
    <recommendedName>
        <fullName evidence="5">Peptidyl-prolyl cis-trans isomerase</fullName>
        <ecNumber evidence="5">5.2.1.8</ecNumber>
    </recommendedName>
</protein>
<dbReference type="InterPro" id="IPR046357">
    <property type="entry name" value="PPIase_dom_sf"/>
</dbReference>
<dbReference type="RefSeq" id="XP_024665320.1">
    <property type="nucleotide sequence ID" value="XM_024809552.1"/>
</dbReference>
<dbReference type="EMBL" id="NDIQ01000021">
    <property type="protein sequence ID" value="PRT55375.1"/>
    <property type="molecule type" value="Genomic_DNA"/>
</dbReference>
<organism evidence="9 10">
    <name type="scientific">Wickerhamiella sorbophila</name>
    <dbReference type="NCBI Taxonomy" id="45607"/>
    <lineage>
        <taxon>Eukaryota</taxon>
        <taxon>Fungi</taxon>
        <taxon>Dikarya</taxon>
        <taxon>Ascomycota</taxon>
        <taxon>Saccharomycotina</taxon>
        <taxon>Dipodascomycetes</taxon>
        <taxon>Dipodascales</taxon>
        <taxon>Trichomonascaceae</taxon>
        <taxon>Wickerhamiella</taxon>
    </lineage>
</organism>
<evidence type="ECO:0000256" key="3">
    <source>
        <dbReference type="ARBA" id="ARBA00023235"/>
    </source>
</evidence>
<keyword evidence="2 4" id="KW-0697">Rotamase</keyword>
<feature type="domain" description="PpiC" evidence="8">
    <location>
        <begin position="70"/>
        <end position="181"/>
    </location>
</feature>
<dbReference type="AlphaFoldDB" id="A0A2T0FK78"/>
<keyword evidence="3 4" id="KW-0413">Isomerase</keyword>
<reference evidence="9 10" key="1">
    <citation type="submission" date="2017-04" db="EMBL/GenBank/DDBJ databases">
        <title>Genome sequencing of [Candida] sorbophila.</title>
        <authorList>
            <person name="Ahn J.O."/>
        </authorList>
    </citation>
    <scope>NUCLEOTIDE SEQUENCE [LARGE SCALE GENOMIC DNA]</scope>
    <source>
        <strain evidence="9 10">DS02</strain>
    </source>
</reference>
<keyword evidence="10" id="KW-1185">Reference proteome</keyword>
<dbReference type="Pfam" id="PF00639">
    <property type="entry name" value="Rotamase"/>
    <property type="match status" value="1"/>
</dbReference>
<evidence type="ECO:0000259" key="7">
    <source>
        <dbReference type="PROSITE" id="PS50020"/>
    </source>
</evidence>
<evidence type="ECO:0000256" key="6">
    <source>
        <dbReference type="SAM" id="MobiDB-lite"/>
    </source>
</evidence>
<feature type="domain" description="WW" evidence="7">
    <location>
        <begin position="13"/>
        <end position="47"/>
    </location>
</feature>
<dbReference type="PROSITE" id="PS50020">
    <property type="entry name" value="WW_DOMAIN_2"/>
    <property type="match status" value="1"/>
</dbReference>
<dbReference type="CDD" id="cd00201">
    <property type="entry name" value="WW"/>
    <property type="match status" value="1"/>
</dbReference>
<dbReference type="InterPro" id="IPR001202">
    <property type="entry name" value="WW_dom"/>
</dbReference>
<dbReference type="FunFam" id="3.10.50.40:FF:000026">
    <property type="entry name" value="Peptidyl-prolyl cis-trans isomerase"/>
    <property type="match status" value="1"/>
</dbReference>
<dbReference type="Gene3D" id="3.10.50.40">
    <property type="match status" value="1"/>
</dbReference>
<dbReference type="GO" id="GO:0060261">
    <property type="term" value="P:positive regulation of transcription initiation by RNA polymerase II"/>
    <property type="evidence" value="ECO:0007669"/>
    <property type="project" value="UniProtKB-ARBA"/>
</dbReference>
<sequence>MVNESVASVGPETGLPENWEVRHSQSHDLPYYYNSKSGESSWEPPEGSDLVKLKEYLTVKMAATSDKSGQEKVRASHLLIKHRESRRPSSWKEAEITRTKDEAKSIILGHEARIRSGAASLGELAAKESDCSSARKNGDLGFFGRGEMQKEFEDATFALKPGEMSRVVETSSGFHLIERTA</sequence>
<comment type="caution">
    <text evidence="9">The sequence shown here is derived from an EMBL/GenBank/DDBJ whole genome shotgun (WGS) entry which is preliminary data.</text>
</comment>
<gene>
    <name evidence="9" type="ORF">B9G98_02995</name>
</gene>
<dbReference type="InterPro" id="IPR036020">
    <property type="entry name" value="WW_dom_sf"/>
</dbReference>
<evidence type="ECO:0000259" key="8">
    <source>
        <dbReference type="PROSITE" id="PS50198"/>
    </source>
</evidence>
<evidence type="ECO:0000313" key="10">
    <source>
        <dbReference type="Proteomes" id="UP000238350"/>
    </source>
</evidence>
<evidence type="ECO:0000256" key="5">
    <source>
        <dbReference type="RuleBase" id="RU363014"/>
    </source>
</evidence>
<dbReference type="PROSITE" id="PS01159">
    <property type="entry name" value="WW_DOMAIN_1"/>
    <property type="match status" value="1"/>
</dbReference>
<dbReference type="GO" id="GO:0005634">
    <property type="term" value="C:nucleus"/>
    <property type="evidence" value="ECO:0007669"/>
    <property type="project" value="TreeGrafter"/>
</dbReference>
<dbReference type="GO" id="GO:0005829">
    <property type="term" value="C:cytosol"/>
    <property type="evidence" value="ECO:0007669"/>
    <property type="project" value="TreeGrafter"/>
</dbReference>
<dbReference type="STRING" id="45607.A0A2T0FK78"/>
<dbReference type="Pfam" id="PF00397">
    <property type="entry name" value="WW"/>
    <property type="match status" value="1"/>
</dbReference>
<dbReference type="SMART" id="SM00456">
    <property type="entry name" value="WW"/>
    <property type="match status" value="1"/>
</dbReference>
<evidence type="ECO:0000256" key="2">
    <source>
        <dbReference type="ARBA" id="ARBA00023110"/>
    </source>
</evidence>
<dbReference type="PROSITE" id="PS50198">
    <property type="entry name" value="PPIC_PPIASE_2"/>
    <property type="match status" value="1"/>
</dbReference>
<dbReference type="SUPFAM" id="SSF54534">
    <property type="entry name" value="FKBP-like"/>
    <property type="match status" value="1"/>
</dbReference>
<dbReference type="Gene3D" id="2.20.70.10">
    <property type="match status" value="1"/>
</dbReference>
<name>A0A2T0FK78_9ASCO</name>
<dbReference type="SUPFAM" id="SSF51045">
    <property type="entry name" value="WW domain"/>
    <property type="match status" value="1"/>
</dbReference>
<dbReference type="EC" id="5.2.1.8" evidence="5"/>
<feature type="region of interest" description="Disordered" evidence="6">
    <location>
        <begin position="1"/>
        <end position="21"/>
    </location>
</feature>
<evidence type="ECO:0000313" key="9">
    <source>
        <dbReference type="EMBL" id="PRT55375.1"/>
    </source>
</evidence>